<dbReference type="Proteomes" id="UP001597374">
    <property type="component" value="Unassembled WGS sequence"/>
</dbReference>
<dbReference type="InterPro" id="IPR002410">
    <property type="entry name" value="Peptidase_S33"/>
</dbReference>
<evidence type="ECO:0000313" key="5">
    <source>
        <dbReference type="EMBL" id="MFD2246870.1"/>
    </source>
</evidence>
<organism evidence="5 6">
    <name type="scientific">Pontibacter ruber</name>
    <dbReference type="NCBI Taxonomy" id="1343895"/>
    <lineage>
        <taxon>Bacteria</taxon>
        <taxon>Pseudomonadati</taxon>
        <taxon>Bacteroidota</taxon>
        <taxon>Cytophagia</taxon>
        <taxon>Cytophagales</taxon>
        <taxon>Hymenobacteraceae</taxon>
        <taxon>Pontibacter</taxon>
    </lineage>
</organism>
<evidence type="ECO:0000256" key="3">
    <source>
        <dbReference type="SAM" id="SignalP"/>
    </source>
</evidence>
<gene>
    <name evidence="5" type="ORF">ACFSKP_11435</name>
</gene>
<keyword evidence="6" id="KW-1185">Reference proteome</keyword>
<evidence type="ECO:0000313" key="6">
    <source>
        <dbReference type="Proteomes" id="UP001597374"/>
    </source>
</evidence>
<keyword evidence="3" id="KW-0732">Signal</keyword>
<dbReference type="InterPro" id="IPR050266">
    <property type="entry name" value="AB_hydrolase_sf"/>
</dbReference>
<dbReference type="Gene3D" id="3.40.50.1820">
    <property type="entry name" value="alpha/beta hydrolase"/>
    <property type="match status" value="1"/>
</dbReference>
<comment type="caution">
    <text evidence="5">The sequence shown here is derived from an EMBL/GenBank/DDBJ whole genome shotgun (WGS) entry which is preliminary data.</text>
</comment>
<dbReference type="InterPro" id="IPR000073">
    <property type="entry name" value="AB_hydrolase_1"/>
</dbReference>
<proteinExistence type="inferred from homology"/>
<name>A0ABW5CXT9_9BACT</name>
<evidence type="ECO:0000256" key="1">
    <source>
        <dbReference type="ARBA" id="ARBA00010088"/>
    </source>
</evidence>
<feature type="chain" id="PRO_5045694194" evidence="3">
    <location>
        <begin position="20"/>
        <end position="301"/>
    </location>
</feature>
<feature type="signal peptide" evidence="3">
    <location>
        <begin position="1"/>
        <end position="19"/>
    </location>
</feature>
<evidence type="ECO:0000259" key="4">
    <source>
        <dbReference type="Pfam" id="PF00561"/>
    </source>
</evidence>
<dbReference type="Pfam" id="PF00561">
    <property type="entry name" value="Abhydrolase_1"/>
    <property type="match status" value="1"/>
</dbReference>
<comment type="similarity">
    <text evidence="1">Belongs to the peptidase S33 family.</text>
</comment>
<dbReference type="PRINTS" id="PR00793">
    <property type="entry name" value="PROAMNOPTASE"/>
</dbReference>
<dbReference type="SUPFAM" id="SSF53474">
    <property type="entry name" value="alpha/beta-Hydrolases"/>
    <property type="match status" value="1"/>
</dbReference>
<reference evidence="6" key="1">
    <citation type="journal article" date="2019" name="Int. J. Syst. Evol. Microbiol.">
        <title>The Global Catalogue of Microorganisms (GCM) 10K type strain sequencing project: providing services to taxonomists for standard genome sequencing and annotation.</title>
        <authorList>
            <consortium name="The Broad Institute Genomics Platform"/>
            <consortium name="The Broad Institute Genome Sequencing Center for Infectious Disease"/>
            <person name="Wu L."/>
            <person name="Ma J."/>
        </authorList>
    </citation>
    <scope>NUCLEOTIDE SEQUENCE [LARGE SCALE GENOMIC DNA]</scope>
    <source>
        <strain evidence="6">CGMCC 4.1782</strain>
    </source>
</reference>
<dbReference type="EMBL" id="JBHUIM010000001">
    <property type="protein sequence ID" value="MFD2246870.1"/>
    <property type="molecule type" value="Genomic_DNA"/>
</dbReference>
<dbReference type="PANTHER" id="PTHR43798">
    <property type="entry name" value="MONOACYLGLYCEROL LIPASE"/>
    <property type="match status" value="1"/>
</dbReference>
<protein>
    <submittedName>
        <fullName evidence="5">Alpha/beta fold hydrolase</fullName>
    </submittedName>
</protein>
<feature type="domain" description="AB hydrolase-1" evidence="4">
    <location>
        <begin position="47"/>
        <end position="282"/>
    </location>
</feature>
<dbReference type="GO" id="GO:0016787">
    <property type="term" value="F:hydrolase activity"/>
    <property type="evidence" value="ECO:0007669"/>
    <property type="project" value="UniProtKB-KW"/>
</dbReference>
<accession>A0ABW5CXT9</accession>
<dbReference type="PANTHER" id="PTHR43798:SF33">
    <property type="entry name" value="HYDROLASE, PUTATIVE (AFU_ORTHOLOGUE AFUA_2G14860)-RELATED"/>
    <property type="match status" value="1"/>
</dbReference>
<dbReference type="RefSeq" id="WP_250428647.1">
    <property type="nucleotide sequence ID" value="NZ_JALPRR010000001.1"/>
</dbReference>
<dbReference type="InterPro" id="IPR029058">
    <property type="entry name" value="AB_hydrolase_fold"/>
</dbReference>
<keyword evidence="2 5" id="KW-0378">Hydrolase</keyword>
<evidence type="ECO:0000256" key="2">
    <source>
        <dbReference type="ARBA" id="ARBA00022801"/>
    </source>
</evidence>
<sequence>MKKLFLSCLFLLFFAVAQAVPAKSFYFTTSDSVKLYVRIAGEGKPCLFVHGGPGSWPKIYYALGGDVTEQDMTMIYLDQRGSGRSGGDDKTDYSLNRMVKDFEELREHLGYSKWLVMAHSFGGTQATEYAYQHPASINGVILVASTLHLKSSLESYIVEGARILNKPESEFRKEGASVGETLGKVVSQLNEQDLMYKVMYPKKEMFAQMNAVMDTTLNWHFGSKVWDLHEYEQDFTQKSASVKVPVLVVAGKYDYSVGPQHYRLFKFPKATYKTMATGHCPYQEQPEEFGKYVRKFVARLN</sequence>